<comment type="cofactor">
    <cofactor evidence="1">
        <name>Zn(2+)</name>
        <dbReference type="ChEBI" id="CHEBI:29105"/>
    </cofactor>
</comment>
<dbReference type="SUPFAM" id="SSF103473">
    <property type="entry name" value="MFS general substrate transporter"/>
    <property type="match status" value="1"/>
</dbReference>
<evidence type="ECO:0000313" key="9">
    <source>
        <dbReference type="Proteomes" id="UP001408356"/>
    </source>
</evidence>
<gene>
    <name evidence="8" type="ORF">SUNI508_04531</name>
</gene>
<evidence type="ECO:0000313" key="8">
    <source>
        <dbReference type="EMBL" id="KAK9422864.1"/>
    </source>
</evidence>
<evidence type="ECO:0000259" key="7">
    <source>
        <dbReference type="Pfam" id="PF02900"/>
    </source>
</evidence>
<organism evidence="8 9">
    <name type="scientific">Seiridium unicorne</name>
    <dbReference type="NCBI Taxonomy" id="138068"/>
    <lineage>
        <taxon>Eukaryota</taxon>
        <taxon>Fungi</taxon>
        <taxon>Dikarya</taxon>
        <taxon>Ascomycota</taxon>
        <taxon>Pezizomycotina</taxon>
        <taxon>Sordariomycetes</taxon>
        <taxon>Xylariomycetidae</taxon>
        <taxon>Amphisphaeriales</taxon>
        <taxon>Sporocadaceae</taxon>
        <taxon>Seiridium</taxon>
    </lineage>
</organism>
<keyword evidence="9" id="KW-1185">Reference proteome</keyword>
<evidence type="ECO:0000256" key="4">
    <source>
        <dbReference type="ARBA" id="ARBA00022833"/>
    </source>
</evidence>
<dbReference type="InterPro" id="IPR014436">
    <property type="entry name" value="Extradiol_dOase_DODA"/>
</dbReference>
<evidence type="ECO:0000256" key="6">
    <source>
        <dbReference type="SAM" id="Phobius"/>
    </source>
</evidence>
<evidence type="ECO:0000256" key="1">
    <source>
        <dbReference type="ARBA" id="ARBA00001947"/>
    </source>
</evidence>
<dbReference type="GO" id="GO:0051213">
    <property type="term" value="F:dioxygenase activity"/>
    <property type="evidence" value="ECO:0007669"/>
    <property type="project" value="UniProtKB-KW"/>
</dbReference>
<dbReference type="InterPro" id="IPR004183">
    <property type="entry name" value="Xdiol_dOase_suB"/>
</dbReference>
<proteinExistence type="inferred from homology"/>
<evidence type="ECO:0000256" key="2">
    <source>
        <dbReference type="ARBA" id="ARBA00007581"/>
    </source>
</evidence>
<dbReference type="PANTHER" id="PTHR30096:SF0">
    <property type="entry name" value="4,5-DOPA DIOXYGENASE EXTRADIOL-LIKE PROTEIN"/>
    <property type="match status" value="1"/>
</dbReference>
<comment type="caution">
    <text evidence="8">The sequence shown here is derived from an EMBL/GenBank/DDBJ whole genome shotgun (WGS) entry which is preliminary data.</text>
</comment>
<dbReference type="Gene3D" id="1.20.1250.20">
    <property type="entry name" value="MFS general substrate transporter like domains"/>
    <property type="match status" value="1"/>
</dbReference>
<protein>
    <submittedName>
        <fullName evidence="8">Extradiol aromatic ring-opening dioxygenase</fullName>
    </submittedName>
</protein>
<feature type="domain" description="Extradiol ring-cleavage dioxygenase class III enzyme subunit B" evidence="7">
    <location>
        <begin position="38"/>
        <end position="299"/>
    </location>
</feature>
<keyword evidence="8" id="KW-0223">Dioxygenase</keyword>
<comment type="similarity">
    <text evidence="2">Belongs to the DODA-type extradiol aromatic ring-opening dioxygenase family.</text>
</comment>
<dbReference type="EMBL" id="JARVKF010000101">
    <property type="protein sequence ID" value="KAK9422864.1"/>
    <property type="molecule type" value="Genomic_DNA"/>
</dbReference>
<dbReference type="Pfam" id="PF02900">
    <property type="entry name" value="LigB"/>
    <property type="match status" value="1"/>
</dbReference>
<dbReference type="PANTHER" id="PTHR30096">
    <property type="entry name" value="4,5-DOPA DIOXYGENASE EXTRADIOL-LIKE PROTEIN"/>
    <property type="match status" value="1"/>
</dbReference>
<accession>A0ABR2V8J2</accession>
<dbReference type="SUPFAM" id="SSF53213">
    <property type="entry name" value="LigB-like"/>
    <property type="match status" value="1"/>
</dbReference>
<keyword evidence="6" id="KW-0472">Membrane</keyword>
<keyword evidence="3" id="KW-0479">Metal-binding</keyword>
<keyword evidence="6" id="KW-0812">Transmembrane</keyword>
<keyword evidence="4" id="KW-0862">Zinc</keyword>
<evidence type="ECO:0000256" key="5">
    <source>
        <dbReference type="ARBA" id="ARBA00023002"/>
    </source>
</evidence>
<keyword evidence="6" id="KW-1133">Transmembrane helix</keyword>
<sequence length="512" mass="57241">MPSVIEPTKPFPVYFIGHAGVGLLFQQATNFDTIRNDLRGIGKEILAIKPRPKAIVVFSGHFEAGEIHGPEVIEVNVKKNTYIQHDFVNDFHDSKPFVYDYNWPHQDAPELATGVWQHLKGSGIKTKRVQRGVDHGVWVPFKVMFPEDDPLDVPIIQVSTFHGYNLESQIRLGEAFNSLRNDYIIIGSGMAVHSFASREQIERATSEGEKEAVTAKVLQESITLDEAIRVAVAKTGAEKRRGALLQLEALPEFQKSHPTVEASSLKVPTPIMTNMALQHFTPLLVAAGAAGDAQAEPLGHKVVEPGFSPVEMATHAQSGWQSRTPYRRQPLQTHFPVSAVTADNGKPLDASDKAYSVPESENLQDEILRHEIERNRKQVVVILTSEEERRVVKKADLLLLPLFSLMLTWMAVDRANIVLRRIEPHFWIPAQVIVWALIEILQMLMKNASVWYTARLFLDLAESGFVPGGLYTLPRWHTHDEITKRTTIFFFGPPISAAFGSLILAGALNIRD</sequence>
<dbReference type="InterPro" id="IPR036259">
    <property type="entry name" value="MFS_trans_sf"/>
</dbReference>
<keyword evidence="5" id="KW-0560">Oxidoreductase</keyword>
<reference evidence="8 9" key="1">
    <citation type="journal article" date="2024" name="J. Plant Pathol.">
        <title>Sequence and assembly of the genome of Seiridium unicorne, isolate CBS 538.82, causal agent of cypress canker disease.</title>
        <authorList>
            <person name="Scali E."/>
            <person name="Rocca G.D."/>
            <person name="Danti R."/>
            <person name="Garbelotto M."/>
            <person name="Barberini S."/>
            <person name="Baroncelli R."/>
            <person name="Emiliani G."/>
        </authorList>
    </citation>
    <scope>NUCLEOTIDE SEQUENCE [LARGE SCALE GENOMIC DNA]</scope>
    <source>
        <strain evidence="8 9">BM-138-508</strain>
    </source>
</reference>
<dbReference type="Proteomes" id="UP001408356">
    <property type="component" value="Unassembled WGS sequence"/>
</dbReference>
<feature type="transmembrane region" description="Helical" evidence="6">
    <location>
        <begin position="488"/>
        <end position="510"/>
    </location>
</feature>
<evidence type="ECO:0000256" key="3">
    <source>
        <dbReference type="ARBA" id="ARBA00022723"/>
    </source>
</evidence>
<dbReference type="Gene3D" id="3.40.830.10">
    <property type="entry name" value="LigB-like"/>
    <property type="match status" value="1"/>
</dbReference>
<name>A0ABR2V8J2_9PEZI</name>
<dbReference type="CDD" id="cd07363">
    <property type="entry name" value="45_DOPA_Dioxygenase"/>
    <property type="match status" value="1"/>
</dbReference>